<dbReference type="PANTHER" id="PTHR43187:SF1">
    <property type="entry name" value="GLUTAMINE AMIDOTRANSFERASE DUG3-RELATED"/>
    <property type="match status" value="1"/>
</dbReference>
<organism evidence="3 4">
    <name type="scientific">Terfezia boudieri ATCC MYA-4762</name>
    <dbReference type="NCBI Taxonomy" id="1051890"/>
    <lineage>
        <taxon>Eukaryota</taxon>
        <taxon>Fungi</taxon>
        <taxon>Dikarya</taxon>
        <taxon>Ascomycota</taxon>
        <taxon>Pezizomycotina</taxon>
        <taxon>Pezizomycetes</taxon>
        <taxon>Pezizales</taxon>
        <taxon>Pezizaceae</taxon>
        <taxon>Terfezia</taxon>
    </lineage>
</organism>
<keyword evidence="1" id="KW-0315">Glutamine amidotransferase</keyword>
<evidence type="ECO:0000313" key="3">
    <source>
        <dbReference type="EMBL" id="RPB22429.1"/>
    </source>
</evidence>
<dbReference type="CDD" id="cd01908">
    <property type="entry name" value="YafJ"/>
    <property type="match status" value="1"/>
</dbReference>
<dbReference type="PROSITE" id="PS51278">
    <property type="entry name" value="GATASE_TYPE_2"/>
    <property type="match status" value="1"/>
</dbReference>
<dbReference type="InterPro" id="IPR026869">
    <property type="entry name" value="EgtC-like"/>
</dbReference>
<dbReference type="InParanoid" id="A0A3N4LLS1"/>
<dbReference type="OrthoDB" id="14446at2759"/>
<reference evidence="3 4" key="1">
    <citation type="journal article" date="2018" name="Nat. Ecol. Evol.">
        <title>Pezizomycetes genomes reveal the molecular basis of ectomycorrhizal truffle lifestyle.</title>
        <authorList>
            <person name="Murat C."/>
            <person name="Payen T."/>
            <person name="Noel B."/>
            <person name="Kuo A."/>
            <person name="Morin E."/>
            <person name="Chen J."/>
            <person name="Kohler A."/>
            <person name="Krizsan K."/>
            <person name="Balestrini R."/>
            <person name="Da Silva C."/>
            <person name="Montanini B."/>
            <person name="Hainaut M."/>
            <person name="Levati E."/>
            <person name="Barry K.W."/>
            <person name="Belfiori B."/>
            <person name="Cichocki N."/>
            <person name="Clum A."/>
            <person name="Dockter R.B."/>
            <person name="Fauchery L."/>
            <person name="Guy J."/>
            <person name="Iotti M."/>
            <person name="Le Tacon F."/>
            <person name="Lindquist E.A."/>
            <person name="Lipzen A."/>
            <person name="Malagnac F."/>
            <person name="Mello A."/>
            <person name="Molinier V."/>
            <person name="Miyauchi S."/>
            <person name="Poulain J."/>
            <person name="Riccioni C."/>
            <person name="Rubini A."/>
            <person name="Sitrit Y."/>
            <person name="Splivallo R."/>
            <person name="Traeger S."/>
            <person name="Wang M."/>
            <person name="Zifcakova L."/>
            <person name="Wipf D."/>
            <person name="Zambonelli A."/>
            <person name="Paolocci F."/>
            <person name="Nowrousian M."/>
            <person name="Ottonello S."/>
            <person name="Baldrian P."/>
            <person name="Spatafora J.W."/>
            <person name="Henrissat B."/>
            <person name="Nagy L.G."/>
            <person name="Aury J.M."/>
            <person name="Wincker P."/>
            <person name="Grigoriev I.V."/>
            <person name="Bonfante P."/>
            <person name="Martin F.M."/>
        </authorList>
    </citation>
    <scope>NUCLEOTIDE SEQUENCE [LARGE SCALE GENOMIC DNA]</scope>
    <source>
        <strain evidence="3 4">ATCC MYA-4762</strain>
    </source>
</reference>
<keyword evidence="4" id="KW-1185">Reference proteome</keyword>
<dbReference type="GO" id="GO:0008242">
    <property type="term" value="F:omega peptidase activity"/>
    <property type="evidence" value="ECO:0007669"/>
    <property type="project" value="TreeGrafter"/>
</dbReference>
<dbReference type="AlphaFoldDB" id="A0A3N4LLS1"/>
<dbReference type="GO" id="GO:0061672">
    <property type="term" value="C:glutathione hydrolase complex"/>
    <property type="evidence" value="ECO:0007669"/>
    <property type="project" value="TreeGrafter"/>
</dbReference>
<dbReference type="InterPro" id="IPR017932">
    <property type="entry name" value="GATase_2_dom"/>
</dbReference>
<evidence type="ECO:0000313" key="4">
    <source>
        <dbReference type="Proteomes" id="UP000267821"/>
    </source>
</evidence>
<sequence>MCRWVIFKGRNEILLADLLLRPAHSILTQSYDCRLRLDRLPHNGDGFGVGYYTNPELGKGPCIFTSTTPAWNCTNLTRLAEKTTSSLVFAHVRATTTGVLSETNCHPFAYHSLMWMHNGHIARFNKIKRRIVEEIKDEYFLSVEGSTDSEWAFALFLDTLDSLGADLKNPPPTGFGHALLRTAMLQTISRLNTFLQSASVTEPSLLNFGLSDGHTVICTRYVSSKTDEAASLYFSSGTRFHEYRPGGFYRMERHDKGQDLVMVASEPLTFERGDWVTVPTNSILSINKQTVLIHPVVDKYYQPDPSCSRNAAFVESKGMVGRGPEKGAVAGVKGPIVSEDSSDASGLEVDRLNTPGVCSGGGQLNVAPMVGVSS</sequence>
<dbReference type="STRING" id="1051890.A0A3N4LLS1"/>
<feature type="domain" description="Glutamine amidotransferase type-2" evidence="2">
    <location>
        <begin position="2"/>
        <end position="281"/>
    </location>
</feature>
<dbReference type="SUPFAM" id="SSF56235">
    <property type="entry name" value="N-terminal nucleophile aminohydrolases (Ntn hydrolases)"/>
    <property type="match status" value="1"/>
</dbReference>
<keyword evidence="3" id="KW-0378">Hydrolase</keyword>
<dbReference type="GO" id="GO:0006751">
    <property type="term" value="P:glutathione catabolic process"/>
    <property type="evidence" value="ECO:0007669"/>
    <property type="project" value="TreeGrafter"/>
</dbReference>
<evidence type="ECO:0000256" key="1">
    <source>
        <dbReference type="ARBA" id="ARBA00022962"/>
    </source>
</evidence>
<proteinExistence type="predicted"/>
<dbReference type="FunCoup" id="A0A3N4LLS1">
    <property type="interactions" value="11"/>
</dbReference>
<dbReference type="Pfam" id="PF13230">
    <property type="entry name" value="GATase_4"/>
    <property type="match status" value="1"/>
</dbReference>
<dbReference type="FunFam" id="3.60.20.10:FF:000045">
    <property type="entry name" value="Glutamine amidotransferase DUG3"/>
    <property type="match status" value="1"/>
</dbReference>
<protein>
    <submittedName>
        <fullName evidence="3">N-terminal nucleophile aminohydrolase</fullName>
    </submittedName>
</protein>
<dbReference type="Proteomes" id="UP000267821">
    <property type="component" value="Unassembled WGS sequence"/>
</dbReference>
<dbReference type="InterPro" id="IPR052373">
    <property type="entry name" value="Gamma-glu_amide_hydrolase"/>
</dbReference>
<evidence type="ECO:0000259" key="2">
    <source>
        <dbReference type="PROSITE" id="PS51278"/>
    </source>
</evidence>
<dbReference type="InterPro" id="IPR029055">
    <property type="entry name" value="Ntn_hydrolases_N"/>
</dbReference>
<dbReference type="PANTHER" id="PTHR43187">
    <property type="entry name" value="GLUTAMINE AMIDOTRANSFERASE DUG3-RELATED"/>
    <property type="match status" value="1"/>
</dbReference>
<accession>A0A3N4LLS1</accession>
<gene>
    <name evidence="3" type="ORF">L211DRAFT_788871</name>
</gene>
<name>A0A3N4LLS1_9PEZI</name>
<dbReference type="Gene3D" id="3.60.20.10">
    <property type="entry name" value="Glutamine Phosphoribosylpyrophosphate, subunit 1, domain 1"/>
    <property type="match status" value="1"/>
</dbReference>
<dbReference type="EMBL" id="ML121552">
    <property type="protein sequence ID" value="RPB22429.1"/>
    <property type="molecule type" value="Genomic_DNA"/>
</dbReference>
<dbReference type="GO" id="GO:0005737">
    <property type="term" value="C:cytoplasm"/>
    <property type="evidence" value="ECO:0007669"/>
    <property type="project" value="TreeGrafter"/>
</dbReference>